<accession>A0A1Q5P5R5</accession>
<dbReference type="OrthoDB" id="2972536at2"/>
<gene>
    <name evidence="1" type="ORF">BLL40_04705</name>
</gene>
<dbReference type="RefSeq" id="WP_073710760.1">
    <property type="nucleotide sequence ID" value="NZ_MRWQ01000004.1"/>
</dbReference>
<dbReference type="AlphaFoldDB" id="A0A1Q5P5R5"/>
<sequence length="148" mass="17289">MFEFERQIMKAENKYPMVEYAYKVIPISEFGKFSFAKYLNAPHRMIPKSEVNSFIEKNLNVNREPFIGQVKIHEDIKESAVKTEVERIVLQKLAMHNVPGVNYSDSYGTFKRVNFDALEFGQDFVIEIGEKIVFEQPKKLTFDDIKAL</sequence>
<reference evidence="1 2" key="1">
    <citation type="submission" date="2016-12" db="EMBL/GenBank/DDBJ databases">
        <title>Domibacillus sp. SAOS 44 whole genome sequencing.</title>
        <authorList>
            <person name="Verma A."/>
            <person name="Krishnamurthi S."/>
        </authorList>
    </citation>
    <scope>NUCLEOTIDE SEQUENCE [LARGE SCALE GENOMIC DNA]</scope>
    <source>
        <strain evidence="1 2">SAOS 44</strain>
    </source>
</reference>
<protein>
    <submittedName>
        <fullName evidence="1">Uncharacterized protein</fullName>
    </submittedName>
</protein>
<keyword evidence="2" id="KW-1185">Reference proteome</keyword>
<proteinExistence type="predicted"/>
<dbReference type="EMBL" id="MRWQ01000004">
    <property type="protein sequence ID" value="OKL37609.1"/>
    <property type="molecule type" value="Genomic_DNA"/>
</dbReference>
<name>A0A1Q5P5R5_9BACI</name>
<evidence type="ECO:0000313" key="1">
    <source>
        <dbReference type="EMBL" id="OKL37609.1"/>
    </source>
</evidence>
<dbReference type="Proteomes" id="UP000186524">
    <property type="component" value="Unassembled WGS sequence"/>
</dbReference>
<dbReference type="STRING" id="1714354.BLL40_04705"/>
<comment type="caution">
    <text evidence="1">The sequence shown here is derived from an EMBL/GenBank/DDBJ whole genome shotgun (WGS) entry which is preliminary data.</text>
</comment>
<organism evidence="1 2">
    <name type="scientific">Domibacillus mangrovi</name>
    <dbReference type="NCBI Taxonomy" id="1714354"/>
    <lineage>
        <taxon>Bacteria</taxon>
        <taxon>Bacillati</taxon>
        <taxon>Bacillota</taxon>
        <taxon>Bacilli</taxon>
        <taxon>Bacillales</taxon>
        <taxon>Bacillaceae</taxon>
        <taxon>Domibacillus</taxon>
    </lineage>
</organism>
<evidence type="ECO:0000313" key="2">
    <source>
        <dbReference type="Proteomes" id="UP000186524"/>
    </source>
</evidence>